<reference evidence="1 2" key="1">
    <citation type="journal article" date="2007" name="Appl. Environ. Microbiol.">
        <title>Genome sequence of the cellulolytic gliding bacterium Cytophaga hutchinsonii.</title>
        <authorList>
            <person name="Xie G."/>
            <person name="Bruce D.C."/>
            <person name="Challacombe J.F."/>
            <person name="Chertkov O."/>
            <person name="Detter J.C."/>
            <person name="Gilna P."/>
            <person name="Han C.S."/>
            <person name="Lucas S."/>
            <person name="Misra M."/>
            <person name="Myers G.L."/>
            <person name="Richardson P."/>
            <person name="Tapia R."/>
            <person name="Thayer N."/>
            <person name="Thompson L.S."/>
            <person name="Brettin T.S."/>
            <person name="Henrissat B."/>
            <person name="Wilson D.B."/>
            <person name="McBride M.J."/>
        </authorList>
    </citation>
    <scope>NUCLEOTIDE SEQUENCE [LARGE SCALE GENOMIC DNA]</scope>
    <source>
        <strain evidence="2">ATCC 33406 / DSM 1761 / CIP 103989 / NBRC 15051 / NCIMB 9469 / D465</strain>
    </source>
</reference>
<dbReference type="PANTHER" id="PTHR30289">
    <property type="entry name" value="UNCHARACTERIZED PROTEIN YBCL-RELATED"/>
    <property type="match status" value="1"/>
</dbReference>
<dbReference type="KEGG" id="chu:CHU_3048"/>
<evidence type="ECO:0008006" key="3">
    <source>
        <dbReference type="Google" id="ProtNLM"/>
    </source>
</evidence>
<dbReference type="EMBL" id="CP000383">
    <property type="protein sequence ID" value="ABG60289.1"/>
    <property type="molecule type" value="Genomic_DNA"/>
</dbReference>
<dbReference type="PANTHER" id="PTHR30289:SF1">
    <property type="entry name" value="PEBP (PHOSPHATIDYLETHANOLAMINE-BINDING PROTEIN) FAMILY PROTEIN"/>
    <property type="match status" value="1"/>
</dbReference>
<dbReference type="Gene3D" id="3.90.280.10">
    <property type="entry name" value="PEBP-like"/>
    <property type="match status" value="1"/>
</dbReference>
<dbReference type="Proteomes" id="UP000001822">
    <property type="component" value="Chromosome"/>
</dbReference>
<proteinExistence type="predicted"/>
<sequence>MKKKIWISVVVLFILALIIKPVMTAAQQKKEFKYHNNLLKTITLTSTDFIADGKIPVECTGDGEELSPALQWTNIPKGTKSFVLLMTDYDAPAPFFKISTVDHWVIYNIPAEHTALSKGLTSGQLQESNISSGQNFKKGIEYKGPKPPLGVHNYYFRVYALSVSALNLKNPTKQEVMNAMKGKVLAYGELIGKY</sequence>
<dbReference type="Pfam" id="PF01161">
    <property type="entry name" value="PBP"/>
    <property type="match status" value="1"/>
</dbReference>
<keyword evidence="2" id="KW-1185">Reference proteome</keyword>
<dbReference type="OrthoDB" id="9797506at2"/>
<dbReference type="InterPro" id="IPR005247">
    <property type="entry name" value="YbhB_YbcL/LppC-like"/>
</dbReference>
<organism evidence="1 2">
    <name type="scientific">Cytophaga hutchinsonii (strain ATCC 33406 / DSM 1761 / CIP 103989 / NBRC 15051 / NCIMB 9469 / D465)</name>
    <dbReference type="NCBI Taxonomy" id="269798"/>
    <lineage>
        <taxon>Bacteria</taxon>
        <taxon>Pseudomonadati</taxon>
        <taxon>Bacteroidota</taxon>
        <taxon>Cytophagia</taxon>
        <taxon>Cytophagales</taxon>
        <taxon>Cytophagaceae</taxon>
        <taxon>Cytophaga</taxon>
    </lineage>
</organism>
<dbReference type="CDD" id="cd00865">
    <property type="entry name" value="PEBP_bact_arch"/>
    <property type="match status" value="1"/>
</dbReference>
<dbReference type="NCBIfam" id="TIGR00481">
    <property type="entry name" value="YbhB/YbcL family Raf kinase inhibitor-like protein"/>
    <property type="match status" value="1"/>
</dbReference>
<evidence type="ECO:0000313" key="1">
    <source>
        <dbReference type="EMBL" id="ABG60289.1"/>
    </source>
</evidence>
<dbReference type="InterPro" id="IPR008914">
    <property type="entry name" value="PEBP"/>
</dbReference>
<protein>
    <recommendedName>
        <fullName evidence="3">Phospholipid-binding protein, PBP family</fullName>
    </recommendedName>
</protein>
<dbReference type="AlphaFoldDB" id="A0A6N4SV52"/>
<dbReference type="SUPFAM" id="SSF49777">
    <property type="entry name" value="PEBP-like"/>
    <property type="match status" value="1"/>
</dbReference>
<name>A0A6N4SV52_CYTH3</name>
<dbReference type="RefSeq" id="WP_011586399.1">
    <property type="nucleotide sequence ID" value="NC_008255.1"/>
</dbReference>
<dbReference type="InterPro" id="IPR036610">
    <property type="entry name" value="PEBP-like_sf"/>
</dbReference>
<gene>
    <name evidence="1" type="ordered locus">CHU_3048</name>
</gene>
<accession>A0A6N4SV52</accession>
<evidence type="ECO:0000313" key="2">
    <source>
        <dbReference type="Proteomes" id="UP000001822"/>
    </source>
</evidence>